<dbReference type="InterPro" id="IPR000760">
    <property type="entry name" value="Inositol_monophosphatase-like"/>
</dbReference>
<dbReference type="PRINTS" id="PR00377">
    <property type="entry name" value="IMPHPHTASES"/>
</dbReference>
<feature type="compositionally biased region" description="Gly residues" evidence="1">
    <location>
        <begin position="1"/>
        <end position="10"/>
    </location>
</feature>
<keyword evidence="2" id="KW-0378">Hydrolase</keyword>
<name>T1B1D8_9ZZZZ</name>
<feature type="region of interest" description="Disordered" evidence="1">
    <location>
        <begin position="1"/>
        <end position="23"/>
    </location>
</feature>
<dbReference type="GO" id="GO:0004441">
    <property type="term" value="F:inositol-1,4-bisphosphate 1-phosphatase activity"/>
    <property type="evidence" value="ECO:0007669"/>
    <property type="project" value="UniProtKB-EC"/>
</dbReference>
<dbReference type="PANTHER" id="PTHR20854:SF4">
    <property type="entry name" value="INOSITOL-1-MONOPHOSPHATASE-RELATED"/>
    <property type="match status" value="1"/>
</dbReference>
<dbReference type="EMBL" id="AUZX01010392">
    <property type="protein sequence ID" value="EQD48155.1"/>
    <property type="molecule type" value="Genomic_DNA"/>
</dbReference>
<dbReference type="Pfam" id="PF00459">
    <property type="entry name" value="Inositol_P"/>
    <property type="match status" value="1"/>
</dbReference>
<dbReference type="Gene3D" id="3.30.540.10">
    <property type="entry name" value="Fructose-1,6-Bisphosphatase, subunit A, domain 1"/>
    <property type="match status" value="1"/>
</dbReference>
<dbReference type="AlphaFoldDB" id="T1B1D8"/>
<feature type="non-terminal residue" evidence="2">
    <location>
        <position position="138"/>
    </location>
</feature>
<dbReference type="GO" id="GO:0006020">
    <property type="term" value="P:inositol metabolic process"/>
    <property type="evidence" value="ECO:0007669"/>
    <property type="project" value="TreeGrafter"/>
</dbReference>
<reference evidence="2" key="1">
    <citation type="submission" date="2013-08" db="EMBL/GenBank/DDBJ databases">
        <authorList>
            <person name="Mendez C."/>
            <person name="Richter M."/>
            <person name="Ferrer M."/>
            <person name="Sanchez J."/>
        </authorList>
    </citation>
    <scope>NUCLEOTIDE SEQUENCE</scope>
</reference>
<evidence type="ECO:0000313" key="2">
    <source>
        <dbReference type="EMBL" id="EQD48155.1"/>
    </source>
</evidence>
<comment type="caution">
    <text evidence="2">The sequence shown here is derived from an EMBL/GenBank/DDBJ whole genome shotgun (WGS) entry which is preliminary data.</text>
</comment>
<evidence type="ECO:0000256" key="1">
    <source>
        <dbReference type="SAM" id="MobiDB-lite"/>
    </source>
</evidence>
<dbReference type="PANTHER" id="PTHR20854">
    <property type="entry name" value="INOSITOL MONOPHOSPHATASE"/>
    <property type="match status" value="1"/>
</dbReference>
<reference evidence="2" key="2">
    <citation type="journal article" date="2014" name="ISME J.">
        <title>Microbial stratification in low pH oxic and suboxic macroscopic growths along an acid mine drainage.</title>
        <authorList>
            <person name="Mendez-Garcia C."/>
            <person name="Mesa V."/>
            <person name="Sprenger R.R."/>
            <person name="Richter M."/>
            <person name="Diez M.S."/>
            <person name="Solano J."/>
            <person name="Bargiela R."/>
            <person name="Golyshina O.V."/>
            <person name="Manteca A."/>
            <person name="Ramos J.L."/>
            <person name="Gallego J.R."/>
            <person name="Llorente I."/>
            <person name="Martins Dos Santos V.A."/>
            <person name="Jensen O.N."/>
            <person name="Pelaez A.I."/>
            <person name="Sanchez J."/>
            <person name="Ferrer M."/>
        </authorList>
    </citation>
    <scope>NUCLEOTIDE SEQUENCE</scope>
</reference>
<organism evidence="2">
    <name type="scientific">mine drainage metagenome</name>
    <dbReference type="NCBI Taxonomy" id="410659"/>
    <lineage>
        <taxon>unclassified sequences</taxon>
        <taxon>metagenomes</taxon>
        <taxon>ecological metagenomes</taxon>
    </lineage>
</organism>
<dbReference type="SUPFAM" id="SSF56655">
    <property type="entry name" value="Carbohydrate phosphatase"/>
    <property type="match status" value="1"/>
</dbReference>
<dbReference type="GO" id="GO:0008934">
    <property type="term" value="F:inositol monophosphate 1-phosphatase activity"/>
    <property type="evidence" value="ECO:0007669"/>
    <property type="project" value="TreeGrafter"/>
</dbReference>
<gene>
    <name evidence="2" type="ORF">B1A_14163</name>
</gene>
<protein>
    <submittedName>
        <fullName evidence="2">Inositol monophosphatase</fullName>
        <ecNumber evidence="2">3.1.3.57</ecNumber>
    </submittedName>
</protein>
<dbReference type="GO" id="GO:0007165">
    <property type="term" value="P:signal transduction"/>
    <property type="evidence" value="ECO:0007669"/>
    <property type="project" value="TreeGrafter"/>
</dbReference>
<proteinExistence type="predicted"/>
<dbReference type="EC" id="3.1.3.57" evidence="2"/>
<accession>T1B1D8</accession>
<sequence length="138" mass="14162">MVVGRVGGDSSGRPGRSQVNGQGGPVDLRLALATARYATQAGGALIRSAGVGFHQTKSKGRGDYVTEVDPRSEAVVVRILRAAFPQLPVLAEEGGGEEFSTGWVVDALDGTTNFSRGFPLVGLSVALLVDGRPAVGTV</sequence>